<dbReference type="SUPFAM" id="SSF48452">
    <property type="entry name" value="TPR-like"/>
    <property type="match status" value="1"/>
</dbReference>
<dbReference type="RefSeq" id="WP_177219397.1">
    <property type="nucleotide sequence ID" value="NZ_FOXH01000006.1"/>
</dbReference>
<organism evidence="2 3">
    <name type="scientific">Pseudarcicella hirudinis</name>
    <dbReference type="NCBI Taxonomy" id="1079859"/>
    <lineage>
        <taxon>Bacteria</taxon>
        <taxon>Pseudomonadati</taxon>
        <taxon>Bacteroidota</taxon>
        <taxon>Cytophagia</taxon>
        <taxon>Cytophagales</taxon>
        <taxon>Flectobacillaceae</taxon>
        <taxon>Pseudarcicella</taxon>
    </lineage>
</organism>
<reference evidence="2 3" key="1">
    <citation type="submission" date="2016-10" db="EMBL/GenBank/DDBJ databases">
        <authorList>
            <person name="de Groot N.N."/>
        </authorList>
    </citation>
    <scope>NUCLEOTIDE SEQUENCE [LARGE SCALE GENOMIC DNA]</scope>
    <source>
        <strain evidence="3">E92,LMG 26720,CCM 7988</strain>
    </source>
</reference>
<name>A0A1I5TYG7_9BACT</name>
<dbReference type="Pfam" id="PF12771">
    <property type="entry name" value="SusD-like_2"/>
    <property type="match status" value="2"/>
</dbReference>
<evidence type="ECO:0000313" key="3">
    <source>
        <dbReference type="Proteomes" id="UP000199306"/>
    </source>
</evidence>
<keyword evidence="1" id="KW-0732">Signal</keyword>
<sequence>MKYIKFKSFLLILLMLSFVACKDKLADLYQNPDGYSKELADKSGVSVIAGFFTSELTQGFLLSGDYGSCYHQIRSGDRIMANAVQIYQVVPEGGSAFSLADVEHDWGTGGFNESVFNYVNTSWMTPILWAQREYNKSPKETRTTLDTLYITLLHAIKGYAYQRATDMYDKVPYIETGSAGGLDGAKITYLGQSEIYPKILREFKSCDSLLAKINLTSTQQALFAKQDILLGGSILNWRKFINSLRLRCAMNVSEVMPGLTSQVISDLSGAPLLSANTDIVGIADIAVIAPNRIGDELGITRAFRERADDCRANKKFLQDVMNCQPTISTRVVNGQTLSYFSGDNSGMGLQNGTVDPRVSYIFSPDFSGRYIGVDTKWDNGSDINSYFNKIMRGYYINDPIMTDISKTTFYYGKNKSKSIVLDAVSKADLTKRDAFLLAALRNECANYNDTDYSVGKENNLVSEYNIRPQFNYAAKYPVIHAVETELSLAEAAVRGFGSPNGSARDHYKNAIALSCDYWYNLNISNQYSKQTSPALSSTMDDSRINTLPAMQYNASTYAEFAAQKFDTMTNQQKVQAIFNQLQLHYNMFNFEVPYTAARRLIKYLGTNPASQYDRFKWKERMTYPSSIQASDPASWTIISPFNNPDLPLWFTGRATKWKNALE</sequence>
<feature type="signal peptide" evidence="1">
    <location>
        <begin position="1"/>
        <end position="22"/>
    </location>
</feature>
<proteinExistence type="predicted"/>
<dbReference type="STRING" id="1079859.SAMN04515674_106271"/>
<accession>A0A1I5TYG7</accession>
<dbReference type="PROSITE" id="PS51257">
    <property type="entry name" value="PROKAR_LIPOPROTEIN"/>
    <property type="match status" value="1"/>
</dbReference>
<dbReference type="InterPro" id="IPR011990">
    <property type="entry name" value="TPR-like_helical_dom_sf"/>
</dbReference>
<keyword evidence="3" id="KW-1185">Reference proteome</keyword>
<keyword evidence="2" id="KW-0449">Lipoprotein</keyword>
<protein>
    <submittedName>
        <fullName evidence="2">Susd and RagB outer membrane lipoprotein</fullName>
    </submittedName>
</protein>
<evidence type="ECO:0000256" key="1">
    <source>
        <dbReference type="SAM" id="SignalP"/>
    </source>
</evidence>
<evidence type="ECO:0000313" key="2">
    <source>
        <dbReference type="EMBL" id="SFP88078.1"/>
    </source>
</evidence>
<dbReference type="InterPro" id="IPR041662">
    <property type="entry name" value="SusD-like_2"/>
</dbReference>
<dbReference type="Proteomes" id="UP000199306">
    <property type="component" value="Unassembled WGS sequence"/>
</dbReference>
<feature type="chain" id="PRO_5011493546" evidence="1">
    <location>
        <begin position="23"/>
        <end position="662"/>
    </location>
</feature>
<dbReference type="Gene3D" id="1.25.40.390">
    <property type="match status" value="2"/>
</dbReference>
<gene>
    <name evidence="2" type="ORF">SAMN04515674_106271</name>
</gene>
<dbReference type="AlphaFoldDB" id="A0A1I5TYG7"/>
<dbReference type="EMBL" id="FOXH01000006">
    <property type="protein sequence ID" value="SFP88078.1"/>
    <property type="molecule type" value="Genomic_DNA"/>
</dbReference>